<dbReference type="InterPro" id="IPR013763">
    <property type="entry name" value="Cyclin-like_dom"/>
</dbReference>
<name>A0A1S3JBB4_LINAN</name>
<dbReference type="GeneID" id="106171771"/>
<evidence type="ECO:0000313" key="9">
    <source>
        <dbReference type="Proteomes" id="UP000085678"/>
    </source>
</evidence>
<keyword evidence="4" id="KW-0131">Cell cycle</keyword>
<dbReference type="FunFam" id="1.10.472.10:FF:000001">
    <property type="entry name" value="G2/mitotic-specific cyclin"/>
    <property type="match status" value="1"/>
</dbReference>
<dbReference type="GO" id="GO:0016538">
    <property type="term" value="F:cyclin-dependent protein serine/threonine kinase regulator activity"/>
    <property type="evidence" value="ECO:0007669"/>
    <property type="project" value="InterPro"/>
</dbReference>
<gene>
    <name evidence="10" type="primary">LOC106171771</name>
</gene>
<evidence type="ECO:0000256" key="2">
    <source>
        <dbReference type="ARBA" id="ARBA00022776"/>
    </source>
</evidence>
<dbReference type="RefSeq" id="XP_013407692.1">
    <property type="nucleotide sequence ID" value="XM_013552238.1"/>
</dbReference>
<dbReference type="SUPFAM" id="SSF47954">
    <property type="entry name" value="Cyclin-like"/>
    <property type="match status" value="2"/>
</dbReference>
<dbReference type="OrthoDB" id="6272950at2759"/>
<evidence type="ECO:0000256" key="5">
    <source>
        <dbReference type="RuleBase" id="RU000383"/>
    </source>
</evidence>
<dbReference type="PANTHER" id="PTHR10177">
    <property type="entry name" value="CYCLINS"/>
    <property type="match status" value="1"/>
</dbReference>
<dbReference type="STRING" id="7574.A0A1S3JBB4"/>
<dbReference type="InterPro" id="IPR039361">
    <property type="entry name" value="Cyclin"/>
</dbReference>
<dbReference type="InterPro" id="IPR046965">
    <property type="entry name" value="Cyclin_A/B-like"/>
</dbReference>
<dbReference type="Pfam" id="PF00134">
    <property type="entry name" value="Cyclin_N"/>
    <property type="match status" value="1"/>
</dbReference>
<feature type="domain" description="Cyclin-like" evidence="7">
    <location>
        <begin position="288"/>
        <end position="375"/>
    </location>
</feature>
<dbReference type="Pfam" id="PF02984">
    <property type="entry name" value="Cyclin_C"/>
    <property type="match status" value="1"/>
</dbReference>
<keyword evidence="3 5" id="KW-0195">Cyclin</keyword>
<comment type="similarity">
    <text evidence="5">Belongs to the cyclin family.</text>
</comment>
<protein>
    <submittedName>
        <fullName evidence="10">G2/mitotic-specific cyclin-B</fullName>
    </submittedName>
</protein>
<dbReference type="GO" id="GO:0044772">
    <property type="term" value="P:mitotic cell cycle phase transition"/>
    <property type="evidence" value="ECO:0007669"/>
    <property type="project" value="InterPro"/>
</dbReference>
<dbReference type="CDD" id="cd20542">
    <property type="entry name" value="CYCLIN_CNTD2"/>
    <property type="match status" value="1"/>
</dbReference>
<dbReference type="InterPro" id="IPR004367">
    <property type="entry name" value="Cyclin_C-dom"/>
</dbReference>
<feature type="domain" description="Cyclin-like" evidence="7">
    <location>
        <begin position="191"/>
        <end position="275"/>
    </location>
</feature>
<dbReference type="InterPro" id="IPR036915">
    <property type="entry name" value="Cyclin-like_sf"/>
</dbReference>
<evidence type="ECO:0000259" key="8">
    <source>
        <dbReference type="SMART" id="SM01332"/>
    </source>
</evidence>
<dbReference type="PIRSF" id="PIRSF001771">
    <property type="entry name" value="Cyclin_A_B_D_E"/>
    <property type="match status" value="1"/>
</dbReference>
<dbReference type="SMART" id="SM01332">
    <property type="entry name" value="Cyclin_C"/>
    <property type="match status" value="1"/>
</dbReference>
<evidence type="ECO:0000256" key="1">
    <source>
        <dbReference type="ARBA" id="ARBA00022618"/>
    </source>
</evidence>
<evidence type="ECO:0000256" key="3">
    <source>
        <dbReference type="ARBA" id="ARBA00023127"/>
    </source>
</evidence>
<sequence>MASTAAIVQTSNINNVSKMKRNVKNFMGKRMRGKQRPFDDVSNTFDRTMGGQVKKSKKGNFSDPIKCANNENEEHSSRIPVKARTEVTKKASGKPRLTEKTKSREFFVPVPKRLETDDTFDLSCLKQAFPISRPNGVIDIDEDETDLFLCKEYSQDVVNYLQDLEHKYKLGPDFLDNCAEVTPKMREILVDWLLQVEVHLEIQSQTIHMAIAMLDIFTSRRSIGLDRYQLLGITCLFIAAKFEERFPPEIDTLTHLTDGSYTKDQVLKMEILVLKVLRFSLHMPNPMVFVERYLKAVRGSDQDSTVRNLSFYFMDLMLSDATCVQFSSSMKAAAAVHLASSILMEDSESKWAPNLRYYSTYAPSELKPCMQRMAVALTRAVKGRKMLQGAMTKFSSRSRHGAVGQMTHLANHRVVISLAVEGEPTLCTETSV</sequence>
<feature type="region of interest" description="Disordered" evidence="6">
    <location>
        <begin position="33"/>
        <end position="78"/>
    </location>
</feature>
<reference evidence="10" key="1">
    <citation type="submission" date="2025-08" db="UniProtKB">
        <authorList>
            <consortium name="RefSeq"/>
        </authorList>
    </citation>
    <scope>IDENTIFICATION</scope>
    <source>
        <tissue evidence="10">Gonads</tissue>
    </source>
</reference>
<evidence type="ECO:0000259" key="7">
    <source>
        <dbReference type="SMART" id="SM00385"/>
    </source>
</evidence>
<accession>A0A1S3JBB4</accession>
<keyword evidence="2" id="KW-0498">Mitosis</keyword>
<evidence type="ECO:0000256" key="6">
    <source>
        <dbReference type="SAM" id="MobiDB-lite"/>
    </source>
</evidence>
<dbReference type="InParanoid" id="A0A1S3JBB4"/>
<dbReference type="Gene3D" id="1.10.472.10">
    <property type="entry name" value="Cyclin-like"/>
    <property type="match status" value="2"/>
</dbReference>
<dbReference type="Proteomes" id="UP000085678">
    <property type="component" value="Unplaced"/>
</dbReference>
<feature type="domain" description="Cyclin C-terminal" evidence="8">
    <location>
        <begin position="284"/>
        <end position="409"/>
    </location>
</feature>
<organism evidence="9 10">
    <name type="scientific">Lingula anatina</name>
    <name type="common">Brachiopod</name>
    <name type="synonym">Lingula unguis</name>
    <dbReference type="NCBI Taxonomy" id="7574"/>
    <lineage>
        <taxon>Eukaryota</taxon>
        <taxon>Metazoa</taxon>
        <taxon>Spiralia</taxon>
        <taxon>Lophotrochozoa</taxon>
        <taxon>Brachiopoda</taxon>
        <taxon>Linguliformea</taxon>
        <taxon>Lingulata</taxon>
        <taxon>Lingulida</taxon>
        <taxon>Linguloidea</taxon>
        <taxon>Lingulidae</taxon>
        <taxon>Lingula</taxon>
    </lineage>
</organism>
<dbReference type="GO" id="GO:0051301">
    <property type="term" value="P:cell division"/>
    <property type="evidence" value="ECO:0007669"/>
    <property type="project" value="UniProtKB-KW"/>
</dbReference>
<keyword evidence="9" id="KW-1185">Reference proteome</keyword>
<evidence type="ECO:0000313" key="10">
    <source>
        <dbReference type="RefSeq" id="XP_013407692.1"/>
    </source>
</evidence>
<dbReference type="KEGG" id="lak:106171771"/>
<dbReference type="SMART" id="SM00385">
    <property type="entry name" value="CYCLIN"/>
    <property type="match status" value="2"/>
</dbReference>
<dbReference type="InterPro" id="IPR006671">
    <property type="entry name" value="Cyclin_N"/>
</dbReference>
<evidence type="ECO:0000256" key="4">
    <source>
        <dbReference type="ARBA" id="ARBA00023306"/>
    </source>
</evidence>
<keyword evidence="1" id="KW-0132">Cell division</keyword>
<proteinExistence type="inferred from homology"/>
<dbReference type="AlphaFoldDB" id="A0A1S3JBB4"/>